<accession>A0A438MT04</accession>
<dbReference type="Pfam" id="PF13826">
    <property type="entry name" value="Monooxy_af470-like"/>
    <property type="match status" value="1"/>
</dbReference>
<gene>
    <name evidence="2" type="ORF">B0A52_08954</name>
</gene>
<keyword evidence="1" id="KW-0812">Transmembrane</keyword>
<comment type="caution">
    <text evidence="2">The sequence shown here is derived from an EMBL/GenBank/DDBJ whole genome shotgun (WGS) entry which is preliminary data.</text>
</comment>
<dbReference type="InterPro" id="IPR025444">
    <property type="entry name" value="Monooxy_af470"/>
</dbReference>
<feature type="transmembrane region" description="Helical" evidence="1">
    <location>
        <begin position="61"/>
        <end position="82"/>
    </location>
</feature>
<dbReference type="VEuPathDB" id="FungiDB:PV10_07400"/>
<evidence type="ECO:0000256" key="1">
    <source>
        <dbReference type="SAM" id="Phobius"/>
    </source>
</evidence>
<organism evidence="2 3">
    <name type="scientific">Exophiala mesophila</name>
    <name type="common">Black yeast-like fungus</name>
    <dbReference type="NCBI Taxonomy" id="212818"/>
    <lineage>
        <taxon>Eukaryota</taxon>
        <taxon>Fungi</taxon>
        <taxon>Dikarya</taxon>
        <taxon>Ascomycota</taxon>
        <taxon>Pezizomycotina</taxon>
        <taxon>Eurotiomycetes</taxon>
        <taxon>Chaetothyriomycetidae</taxon>
        <taxon>Chaetothyriales</taxon>
        <taxon>Herpotrichiellaceae</taxon>
        <taxon>Exophiala</taxon>
    </lineage>
</organism>
<dbReference type="Proteomes" id="UP000288859">
    <property type="component" value="Unassembled WGS sequence"/>
</dbReference>
<evidence type="ECO:0000313" key="2">
    <source>
        <dbReference type="EMBL" id="RVX66761.1"/>
    </source>
</evidence>
<feature type="transmembrane region" description="Helical" evidence="1">
    <location>
        <begin position="33"/>
        <end position="55"/>
    </location>
</feature>
<keyword evidence="1" id="KW-0472">Membrane</keyword>
<dbReference type="EMBL" id="NAJM01000056">
    <property type="protein sequence ID" value="RVX66761.1"/>
    <property type="molecule type" value="Genomic_DNA"/>
</dbReference>
<dbReference type="SUPFAM" id="SSF54909">
    <property type="entry name" value="Dimeric alpha+beta barrel"/>
    <property type="match status" value="1"/>
</dbReference>
<evidence type="ECO:0000313" key="3">
    <source>
        <dbReference type="Proteomes" id="UP000288859"/>
    </source>
</evidence>
<reference evidence="2 3" key="1">
    <citation type="submission" date="2017-03" db="EMBL/GenBank/DDBJ databases">
        <title>Genomes of endolithic fungi from Antarctica.</title>
        <authorList>
            <person name="Coleine C."/>
            <person name="Masonjones S."/>
            <person name="Stajich J.E."/>
        </authorList>
    </citation>
    <scope>NUCLEOTIDE SEQUENCE [LARGE SCALE GENOMIC DNA]</scope>
    <source>
        <strain evidence="2 3">CCFEE 6314</strain>
    </source>
</reference>
<keyword evidence="1" id="KW-1133">Transmembrane helix</keyword>
<dbReference type="InterPro" id="IPR011008">
    <property type="entry name" value="Dimeric_a/b-barrel"/>
</dbReference>
<sequence length="300" mass="34406">MAVQAYLAPKAKHPRSQAHWISKRAAFHDLLRINFDISTWLLLGALIQSLVVVLIPRIYALLPVVLVLLVRFANTMAITFGFKANPYLKDAVLHRLTPQIPDADGQFSDEASNEKVTVLFLGFKCNHHLGIFAPNLKNVVDLFTGMVRQLEKNPTEHGFYGGSQWVQNDKNGAMEILFISYWRSADDVHRYAYGDLHRKTWDWWISMDEKNKHLGINHEIYEVDRRHWEAVYVNFQPTNLGATTYLQKGDKMVGGTVEDRWIHPLIDARRGKWRTSSGRLGRQTDALKEKFGYDGYGPDA</sequence>
<dbReference type="AlphaFoldDB" id="A0A438MT04"/>
<dbReference type="OrthoDB" id="3202396at2759"/>
<protein>
    <submittedName>
        <fullName evidence="2">Uncharacterized protein</fullName>
    </submittedName>
</protein>
<name>A0A438MT04_EXOME</name>
<proteinExistence type="predicted"/>